<dbReference type="SUPFAM" id="SSF50475">
    <property type="entry name" value="FMN-binding split barrel"/>
    <property type="match status" value="1"/>
</dbReference>
<proteinExistence type="predicted"/>
<dbReference type="EMBL" id="AP012319">
    <property type="protein sequence ID" value="BAL89712.1"/>
    <property type="molecule type" value="Genomic_DNA"/>
</dbReference>
<feature type="domain" description="Pyridoxamine 5'-phosphate oxidase N-terminal" evidence="1">
    <location>
        <begin position="8"/>
        <end position="106"/>
    </location>
</feature>
<sequence length="137" mass="15328">MYRDKDLALLARPLHAFLTVAPKPGRWPAPRPVWYELAGDGTLQLFSFAEAPKVQRLREEPRASLVVAAPTGEPEHWVSTEGHVTIHEDGASELAARLADRYYDMSDPAKQKLVAEWSGFSLVRIVIHPEVVNRYAG</sequence>
<dbReference type="InterPro" id="IPR011576">
    <property type="entry name" value="Pyridox_Oxase_N"/>
</dbReference>
<dbReference type="eggNOG" id="COG3871">
    <property type="taxonomic scope" value="Bacteria"/>
</dbReference>
<dbReference type="AlphaFoldDB" id="I0H9M5"/>
<reference evidence="2 3" key="1">
    <citation type="submission" date="2012-02" db="EMBL/GenBank/DDBJ databases">
        <title>Complete genome sequence of Actinoplanes missouriensis 431 (= NBRC 102363).</title>
        <authorList>
            <person name="Ohnishi Y."/>
            <person name="Ishikawa J."/>
            <person name="Sekine M."/>
            <person name="Hosoyama A."/>
            <person name="Harada T."/>
            <person name="Narita H."/>
            <person name="Hata T."/>
            <person name="Konno Y."/>
            <person name="Tutikane K."/>
            <person name="Fujita N."/>
            <person name="Horinouchi S."/>
            <person name="Hayakawa M."/>
        </authorList>
    </citation>
    <scope>NUCLEOTIDE SEQUENCE [LARGE SCALE GENOMIC DNA]</scope>
    <source>
        <strain evidence="3">ATCC 14538 / DSM 43046 / CBS 188.64 / JCM 3121 / NBRC 102363 / NCIMB 12654 / NRRL B-3342 / UNCC 431</strain>
    </source>
</reference>
<evidence type="ECO:0000313" key="3">
    <source>
        <dbReference type="Proteomes" id="UP000007882"/>
    </source>
</evidence>
<name>I0H9M5_ACTM4</name>
<dbReference type="PATRIC" id="fig|512565.3.peg.4475"/>
<evidence type="ECO:0000259" key="1">
    <source>
        <dbReference type="Pfam" id="PF01243"/>
    </source>
</evidence>
<organism evidence="2 3">
    <name type="scientific">Actinoplanes missouriensis (strain ATCC 14538 / DSM 43046 / CBS 188.64 / JCM 3121 / NBRC 102363 / NCIMB 12654 / NRRL B-3342 / UNCC 431)</name>
    <dbReference type="NCBI Taxonomy" id="512565"/>
    <lineage>
        <taxon>Bacteria</taxon>
        <taxon>Bacillati</taxon>
        <taxon>Actinomycetota</taxon>
        <taxon>Actinomycetes</taxon>
        <taxon>Micromonosporales</taxon>
        <taxon>Micromonosporaceae</taxon>
        <taxon>Actinoplanes</taxon>
    </lineage>
</organism>
<evidence type="ECO:0000313" key="2">
    <source>
        <dbReference type="EMBL" id="BAL89712.1"/>
    </source>
</evidence>
<gene>
    <name evidence="2" type="ordered locus">AMIS_44920</name>
</gene>
<dbReference type="InterPro" id="IPR012349">
    <property type="entry name" value="Split_barrel_FMN-bd"/>
</dbReference>
<dbReference type="Gene3D" id="2.30.110.10">
    <property type="entry name" value="Electron Transport, Fmn-binding Protein, Chain A"/>
    <property type="match status" value="1"/>
</dbReference>
<dbReference type="KEGG" id="ams:AMIS_44920"/>
<dbReference type="Proteomes" id="UP000007882">
    <property type="component" value="Chromosome"/>
</dbReference>
<keyword evidence="3" id="KW-1185">Reference proteome</keyword>
<dbReference type="Pfam" id="PF01243">
    <property type="entry name" value="PNPOx_N"/>
    <property type="match status" value="1"/>
</dbReference>
<dbReference type="RefSeq" id="WP_014444606.1">
    <property type="nucleotide sequence ID" value="NC_017093.1"/>
</dbReference>
<dbReference type="STRING" id="512565.AMIS_44920"/>
<accession>I0H9M5</accession>
<protein>
    <submittedName>
        <fullName evidence="2">Putative pyridoxamine 5'-phosphate oxidase-related protein</fullName>
    </submittedName>
</protein>
<dbReference type="OrthoDB" id="7058606at2"/>
<dbReference type="HOGENOM" id="CLU_153068_0_0_11"/>